<reference evidence="1" key="1">
    <citation type="journal article" date="2011" name="PLoS Biol.">
        <title>Gene gain and loss during evolution of obligate parasitism in the white rust pathogen of Arabidopsis thaliana.</title>
        <authorList>
            <person name="Kemen E."/>
            <person name="Gardiner A."/>
            <person name="Schultz-Larsen T."/>
            <person name="Kemen A.C."/>
            <person name="Balmuth A.L."/>
            <person name="Robert-Seilaniantz A."/>
            <person name="Bailey K."/>
            <person name="Holub E."/>
            <person name="Studholme D.J."/>
            <person name="Maclean D."/>
            <person name="Jones J.D."/>
        </authorList>
    </citation>
    <scope>NUCLEOTIDE SEQUENCE</scope>
</reference>
<reference evidence="1" key="2">
    <citation type="submission" date="2011-02" db="EMBL/GenBank/DDBJ databases">
        <authorList>
            <person name="MacLean D."/>
        </authorList>
    </citation>
    <scope>NUCLEOTIDE SEQUENCE</scope>
</reference>
<protein>
    <submittedName>
        <fullName evidence="1">AlNc14C88G5598 protein</fullName>
    </submittedName>
</protein>
<sequence>MQPKLADELNLWNVILFVNRSTVRVMSITKCAIFWIYNYWIYSCMFHSYILLESRAGILVSHFSKCSRLAKQRTKTYKTILQNGSHLHPKSDYRSCLLAWL</sequence>
<organism evidence="1">
    <name type="scientific">Albugo laibachii Nc14</name>
    <dbReference type="NCBI Taxonomy" id="890382"/>
    <lineage>
        <taxon>Eukaryota</taxon>
        <taxon>Sar</taxon>
        <taxon>Stramenopiles</taxon>
        <taxon>Oomycota</taxon>
        <taxon>Peronosporomycetes</taxon>
        <taxon>Albuginales</taxon>
        <taxon>Albuginaceae</taxon>
        <taxon>Albugo</taxon>
    </lineage>
</organism>
<evidence type="ECO:0000313" key="1">
    <source>
        <dbReference type="EMBL" id="CCA20203.1"/>
    </source>
</evidence>
<dbReference type="AlphaFoldDB" id="F0WG68"/>
<name>F0WG68_9STRA</name>
<proteinExistence type="predicted"/>
<gene>
    <name evidence="1" type="primary">AlNc14C88G5598</name>
    <name evidence="1" type="ORF">ALNC14_063460</name>
</gene>
<dbReference type="HOGENOM" id="CLU_2296931_0_0_1"/>
<accession>F0WG68</accession>
<dbReference type="EMBL" id="FR824133">
    <property type="protein sequence ID" value="CCA20203.1"/>
    <property type="molecule type" value="Genomic_DNA"/>
</dbReference>